<evidence type="ECO:0000313" key="2">
    <source>
        <dbReference type="EMBL" id="RSL16178.1"/>
    </source>
</evidence>
<dbReference type="Proteomes" id="UP000269669">
    <property type="component" value="Unassembled WGS sequence"/>
</dbReference>
<accession>A0A3R9NWE0</accession>
<name>A0A3R9NWE0_9BACT</name>
<dbReference type="EMBL" id="RSDW01000001">
    <property type="protein sequence ID" value="RSL16178.1"/>
    <property type="molecule type" value="Genomic_DNA"/>
</dbReference>
<gene>
    <name evidence="2" type="ORF">EDE15_1689</name>
</gene>
<reference evidence="2 3" key="1">
    <citation type="submission" date="2018-12" db="EMBL/GenBank/DDBJ databases">
        <title>Sequencing of bacterial isolates from soil warming experiment in Harvard Forest, Massachusetts, USA.</title>
        <authorList>
            <person name="Deangelis K."/>
        </authorList>
    </citation>
    <scope>NUCLEOTIDE SEQUENCE [LARGE SCALE GENOMIC DNA]</scope>
    <source>
        <strain evidence="2 3">EB153</strain>
    </source>
</reference>
<sequence length="168" mass="18065">MTPHLTHEQLCDFVLDLAPHPLSSDFAALQQHLANCLVCTTELANLRDSISLFRDASTACAHQRLAEHHANNVALTPRPQAFFHPIYWATAAAMILAAAIPLTLHRPSQPSPAPVATVTTTAPAVQSDEALLEEINQEISAPVPSPMQPLANPIADSTAQTTTLQRTN</sequence>
<protein>
    <submittedName>
        <fullName evidence="2">Uncharacterized protein</fullName>
    </submittedName>
</protein>
<feature type="compositionally biased region" description="Polar residues" evidence="1">
    <location>
        <begin position="155"/>
        <end position="168"/>
    </location>
</feature>
<dbReference type="OrthoDB" id="121766at2"/>
<proteinExistence type="predicted"/>
<evidence type="ECO:0000313" key="3">
    <source>
        <dbReference type="Proteomes" id="UP000269669"/>
    </source>
</evidence>
<dbReference type="RefSeq" id="WP_125484825.1">
    <property type="nucleotide sequence ID" value="NZ_RSDW01000001.1"/>
</dbReference>
<dbReference type="AlphaFoldDB" id="A0A3R9NWE0"/>
<comment type="caution">
    <text evidence="2">The sequence shown here is derived from an EMBL/GenBank/DDBJ whole genome shotgun (WGS) entry which is preliminary data.</text>
</comment>
<organism evidence="2 3">
    <name type="scientific">Edaphobacter aggregans</name>
    <dbReference type="NCBI Taxonomy" id="570835"/>
    <lineage>
        <taxon>Bacteria</taxon>
        <taxon>Pseudomonadati</taxon>
        <taxon>Acidobacteriota</taxon>
        <taxon>Terriglobia</taxon>
        <taxon>Terriglobales</taxon>
        <taxon>Acidobacteriaceae</taxon>
        <taxon>Edaphobacter</taxon>
    </lineage>
</organism>
<feature type="region of interest" description="Disordered" evidence="1">
    <location>
        <begin position="141"/>
        <end position="168"/>
    </location>
</feature>
<keyword evidence="3" id="KW-1185">Reference proteome</keyword>
<evidence type="ECO:0000256" key="1">
    <source>
        <dbReference type="SAM" id="MobiDB-lite"/>
    </source>
</evidence>